<dbReference type="Pfam" id="PF12729">
    <property type="entry name" value="4HB_MCP_1"/>
    <property type="match status" value="1"/>
</dbReference>
<dbReference type="Pfam" id="PF00015">
    <property type="entry name" value="MCPsignal"/>
    <property type="match status" value="1"/>
</dbReference>
<keyword evidence="9" id="KW-1185">Reference proteome</keyword>
<evidence type="ECO:0000256" key="2">
    <source>
        <dbReference type="ARBA" id="ARBA00029447"/>
    </source>
</evidence>
<feature type="compositionally biased region" description="Polar residues" evidence="4">
    <location>
        <begin position="441"/>
        <end position="460"/>
    </location>
</feature>
<feature type="transmembrane region" description="Helical" evidence="5">
    <location>
        <begin position="305"/>
        <end position="327"/>
    </location>
</feature>
<dbReference type="PANTHER" id="PTHR43531:SF11">
    <property type="entry name" value="METHYL-ACCEPTING CHEMOTAXIS PROTEIN 3"/>
    <property type="match status" value="1"/>
</dbReference>
<comment type="similarity">
    <text evidence="2">Belongs to the methyl-accepting chemotaxis (MCP) protein family.</text>
</comment>
<keyword evidence="1" id="KW-0145">Chemotaxis</keyword>
<feature type="compositionally biased region" description="Low complexity" evidence="4">
    <location>
        <begin position="421"/>
        <end position="439"/>
    </location>
</feature>
<dbReference type="SMART" id="SM00304">
    <property type="entry name" value="HAMP"/>
    <property type="match status" value="1"/>
</dbReference>
<dbReference type="AlphaFoldDB" id="A0A7W6H2M7"/>
<dbReference type="GO" id="GO:0007165">
    <property type="term" value="P:signal transduction"/>
    <property type="evidence" value="ECO:0007669"/>
    <property type="project" value="UniProtKB-KW"/>
</dbReference>
<keyword evidence="3" id="KW-0807">Transducer</keyword>
<evidence type="ECO:0000259" key="6">
    <source>
        <dbReference type="PROSITE" id="PS50111"/>
    </source>
</evidence>
<keyword evidence="5" id="KW-0472">Membrane</keyword>
<protein>
    <submittedName>
        <fullName evidence="8">Methyl-accepting chemotaxis protein</fullName>
    </submittedName>
</protein>
<keyword evidence="5" id="KW-0812">Transmembrane</keyword>
<dbReference type="EMBL" id="JACIEK010000001">
    <property type="protein sequence ID" value="MBB3996800.1"/>
    <property type="molecule type" value="Genomic_DNA"/>
</dbReference>
<dbReference type="Pfam" id="PF00672">
    <property type="entry name" value="HAMP"/>
    <property type="match status" value="1"/>
</dbReference>
<dbReference type="InterPro" id="IPR024478">
    <property type="entry name" value="HlyB_4HB_MCP"/>
</dbReference>
<keyword evidence="5" id="KW-1133">Transmembrane helix</keyword>
<dbReference type="InterPro" id="IPR051310">
    <property type="entry name" value="MCP_chemotaxis"/>
</dbReference>
<evidence type="ECO:0000256" key="5">
    <source>
        <dbReference type="SAM" id="Phobius"/>
    </source>
</evidence>
<accession>A0A7W6H2M7</accession>
<dbReference type="InterPro" id="IPR004089">
    <property type="entry name" value="MCPsignal_dom"/>
</dbReference>
<feature type="compositionally biased region" description="Polar residues" evidence="4">
    <location>
        <begin position="408"/>
        <end position="420"/>
    </location>
</feature>
<feature type="domain" description="HAMP" evidence="7">
    <location>
        <begin position="327"/>
        <end position="379"/>
    </location>
</feature>
<dbReference type="RefSeq" id="WP_183197736.1">
    <property type="nucleotide sequence ID" value="NZ_JACIEK010000001.1"/>
</dbReference>
<proteinExistence type="inferred from homology"/>
<dbReference type="CDD" id="cd06225">
    <property type="entry name" value="HAMP"/>
    <property type="match status" value="1"/>
</dbReference>
<sequence>MKLKLAASFGAVLLLTGAVGYLGVSSLSQSNGTLRAFADRPYAQVQGAKDAQRLLERIRRITLLTIVSSDPDDVKINIADYEKAWSEIDAATALIFGNMPEEGKALFADVGAQLQALRTMSDETMELAAHADPSAGDTALKATDEPLAAFNAALDRVVARLPADGVPSLDLVERIHSDVSSARMDMMQAVDRTSGEAKATIGDSIDARDRAVRTHLSDLETRQPQLAGDIRATQDAWGRLYVPLRAQTDIGLENRMSAAMDSLITRVRPLTSNVTKRFDEISARASSLATRFLAEAETSFAAAQLMLILVILGAMTIGAAAATWMAISISRSLSRAVHLARAIGAGDLTQRIDAKGSDEIADLQRAMGEMVDKLSEIVADVTTSATQVASGSTQAAITAEQLSSGSTQQAAATQRLSSGVTEQAAATEQASAAMEEMAANIRQNADSASTTEKIATQSAENAERSGVAVQKSVTAMRTIAEKISVVQEIARQTDLLALNAAIEAARAGPHGKGFAVVASEVRKLAERSQQAAQEIGALSSETLCVAEDAGSMLESLVPDIRRTAELVAEISAACREQNIGAEQINQAINQLDQVTQQTVTSITQLDEVTQSNSGAANEMSATAEQLSAEARRLAERAAFFVTDASKAARPAAARGGESAGRKTGASVPVHELQERAQRFAAPARPAASKISGAAPKTNEAGFALDLDTGFEKMSA</sequence>
<comment type="caution">
    <text evidence="8">The sequence shown here is derived from an EMBL/GenBank/DDBJ whole genome shotgun (WGS) entry which is preliminary data.</text>
</comment>
<evidence type="ECO:0000256" key="3">
    <source>
        <dbReference type="PROSITE-ProRule" id="PRU00284"/>
    </source>
</evidence>
<name>A0A7W6H2M7_9HYPH</name>
<dbReference type="PROSITE" id="PS50885">
    <property type="entry name" value="HAMP"/>
    <property type="match status" value="1"/>
</dbReference>
<dbReference type="Gene3D" id="1.10.287.950">
    <property type="entry name" value="Methyl-accepting chemotaxis protein"/>
    <property type="match status" value="1"/>
</dbReference>
<dbReference type="SMART" id="SM00283">
    <property type="entry name" value="MA"/>
    <property type="match status" value="1"/>
</dbReference>
<dbReference type="GO" id="GO:0005886">
    <property type="term" value="C:plasma membrane"/>
    <property type="evidence" value="ECO:0007669"/>
    <property type="project" value="TreeGrafter"/>
</dbReference>
<dbReference type="PANTHER" id="PTHR43531">
    <property type="entry name" value="PROTEIN ICFG"/>
    <property type="match status" value="1"/>
</dbReference>
<feature type="region of interest" description="Disordered" evidence="4">
    <location>
        <begin position="408"/>
        <end position="467"/>
    </location>
</feature>
<reference evidence="8 9" key="1">
    <citation type="submission" date="2020-08" db="EMBL/GenBank/DDBJ databases">
        <title>Genomic Encyclopedia of Type Strains, Phase IV (KMG-IV): sequencing the most valuable type-strain genomes for metagenomic binning, comparative biology and taxonomic classification.</title>
        <authorList>
            <person name="Goeker M."/>
        </authorList>
    </citation>
    <scope>NUCLEOTIDE SEQUENCE [LARGE SCALE GENOMIC DNA]</scope>
    <source>
        <strain evidence="8 9">DSM 102238</strain>
    </source>
</reference>
<dbReference type="GO" id="GO:0006935">
    <property type="term" value="P:chemotaxis"/>
    <property type="evidence" value="ECO:0007669"/>
    <property type="project" value="UniProtKB-KW"/>
</dbReference>
<organism evidence="8 9">
    <name type="scientific">Aureimonas pseudogalii</name>
    <dbReference type="NCBI Taxonomy" id="1744844"/>
    <lineage>
        <taxon>Bacteria</taxon>
        <taxon>Pseudomonadati</taxon>
        <taxon>Pseudomonadota</taxon>
        <taxon>Alphaproteobacteria</taxon>
        <taxon>Hyphomicrobiales</taxon>
        <taxon>Aurantimonadaceae</taxon>
        <taxon>Aureimonas</taxon>
    </lineage>
</organism>
<dbReference type="Proteomes" id="UP000542776">
    <property type="component" value="Unassembled WGS sequence"/>
</dbReference>
<gene>
    <name evidence="8" type="ORF">GGR04_000621</name>
</gene>
<dbReference type="PROSITE" id="PS50111">
    <property type="entry name" value="CHEMOTAXIS_TRANSDUC_2"/>
    <property type="match status" value="1"/>
</dbReference>
<feature type="domain" description="Methyl-accepting transducer" evidence="6">
    <location>
        <begin position="398"/>
        <end position="627"/>
    </location>
</feature>
<evidence type="ECO:0000256" key="1">
    <source>
        <dbReference type="ARBA" id="ARBA00022500"/>
    </source>
</evidence>
<evidence type="ECO:0000313" key="9">
    <source>
        <dbReference type="Proteomes" id="UP000542776"/>
    </source>
</evidence>
<evidence type="ECO:0000313" key="8">
    <source>
        <dbReference type="EMBL" id="MBB3996800.1"/>
    </source>
</evidence>
<dbReference type="SUPFAM" id="SSF58104">
    <property type="entry name" value="Methyl-accepting chemotaxis protein (MCP) signaling domain"/>
    <property type="match status" value="1"/>
</dbReference>
<dbReference type="GO" id="GO:0004888">
    <property type="term" value="F:transmembrane signaling receptor activity"/>
    <property type="evidence" value="ECO:0007669"/>
    <property type="project" value="TreeGrafter"/>
</dbReference>
<evidence type="ECO:0000256" key="4">
    <source>
        <dbReference type="SAM" id="MobiDB-lite"/>
    </source>
</evidence>
<evidence type="ECO:0000259" key="7">
    <source>
        <dbReference type="PROSITE" id="PS50885"/>
    </source>
</evidence>
<dbReference type="InterPro" id="IPR003660">
    <property type="entry name" value="HAMP_dom"/>
</dbReference>